<reference evidence="1" key="1">
    <citation type="submission" date="2021-05" db="EMBL/GenBank/DDBJ databases">
        <authorList>
            <person name="Pietrasiak N."/>
            <person name="Ward R."/>
            <person name="Stajich J.E."/>
            <person name="Kurbessoian T."/>
        </authorList>
    </citation>
    <scope>NUCLEOTIDE SEQUENCE</scope>
    <source>
        <strain evidence="1">GSE-NOS-MK-12-04C</strain>
    </source>
</reference>
<evidence type="ECO:0000313" key="2">
    <source>
        <dbReference type="Proteomes" id="UP000729701"/>
    </source>
</evidence>
<accession>A0A951QV04</accession>
<evidence type="ECO:0000313" key="1">
    <source>
        <dbReference type="EMBL" id="MBW4672226.1"/>
    </source>
</evidence>
<dbReference type="AlphaFoldDB" id="A0A951QV04"/>
<dbReference type="Proteomes" id="UP000729701">
    <property type="component" value="Unassembled WGS sequence"/>
</dbReference>
<proteinExistence type="predicted"/>
<name>A0A951QV04_9CYAN</name>
<gene>
    <name evidence="1" type="ORF">KME60_33620</name>
</gene>
<protein>
    <submittedName>
        <fullName evidence="1">Uncharacterized protein</fullName>
    </submittedName>
</protein>
<organism evidence="1 2">
    <name type="scientific">Cyanomargarita calcarea GSE-NOS-MK-12-04C</name>
    <dbReference type="NCBI Taxonomy" id="2839659"/>
    <lineage>
        <taxon>Bacteria</taxon>
        <taxon>Bacillati</taxon>
        <taxon>Cyanobacteriota</taxon>
        <taxon>Cyanophyceae</taxon>
        <taxon>Nostocales</taxon>
        <taxon>Cyanomargaritaceae</taxon>
        <taxon>Cyanomargarita</taxon>
    </lineage>
</organism>
<reference evidence="1" key="2">
    <citation type="journal article" date="2022" name="Microbiol. Resour. Announc.">
        <title>Metagenome Sequencing to Explore Phylogenomics of Terrestrial Cyanobacteria.</title>
        <authorList>
            <person name="Ward R.D."/>
            <person name="Stajich J.E."/>
            <person name="Johansen J.R."/>
            <person name="Huntemann M."/>
            <person name="Clum A."/>
            <person name="Foster B."/>
            <person name="Foster B."/>
            <person name="Roux S."/>
            <person name="Palaniappan K."/>
            <person name="Varghese N."/>
            <person name="Mukherjee S."/>
            <person name="Reddy T.B.K."/>
            <person name="Daum C."/>
            <person name="Copeland A."/>
            <person name="Chen I.A."/>
            <person name="Ivanova N.N."/>
            <person name="Kyrpides N.C."/>
            <person name="Shapiro N."/>
            <person name="Eloe-Fadrosh E.A."/>
            <person name="Pietrasiak N."/>
        </authorList>
    </citation>
    <scope>NUCLEOTIDE SEQUENCE</scope>
    <source>
        <strain evidence="1">GSE-NOS-MK-12-04C</strain>
    </source>
</reference>
<comment type="caution">
    <text evidence="1">The sequence shown here is derived from an EMBL/GenBank/DDBJ whole genome shotgun (WGS) entry which is preliminary data.</text>
</comment>
<dbReference type="EMBL" id="JAHHGZ010000068">
    <property type="protein sequence ID" value="MBW4672226.1"/>
    <property type="molecule type" value="Genomic_DNA"/>
</dbReference>
<sequence>MKRIIKNYEPKSLLEHRLQPFADYDNYPQKNELRASLTYAVLGTLGYRASTIPSDNENWLL</sequence>